<evidence type="ECO:0000259" key="3">
    <source>
        <dbReference type="Pfam" id="PF13458"/>
    </source>
</evidence>
<dbReference type="Gene3D" id="3.40.50.2300">
    <property type="match status" value="2"/>
</dbReference>
<reference evidence="4 5" key="1">
    <citation type="submission" date="2016-08" db="EMBL/GenBank/DDBJ databases">
        <authorList>
            <person name="Seilhamer J.J."/>
        </authorList>
    </citation>
    <scope>NUCLEOTIDE SEQUENCE [LARGE SCALE GENOMIC DNA]</scope>
    <source>
        <strain evidence="4 5">KCTC 42603</strain>
    </source>
</reference>
<dbReference type="AlphaFoldDB" id="A0A1E7Z784"/>
<dbReference type="PANTHER" id="PTHR30483">
    <property type="entry name" value="LEUCINE-SPECIFIC-BINDING PROTEIN"/>
    <property type="match status" value="1"/>
</dbReference>
<gene>
    <name evidence="4" type="ORF">BFC18_21270</name>
</gene>
<keyword evidence="5" id="KW-1185">Reference proteome</keyword>
<dbReference type="CDD" id="cd19979">
    <property type="entry name" value="PBP1_ABC_ligand_binding-like"/>
    <property type="match status" value="1"/>
</dbReference>
<evidence type="ECO:0000256" key="2">
    <source>
        <dbReference type="ARBA" id="ARBA00022729"/>
    </source>
</evidence>
<organism evidence="4 5">
    <name type="scientific">Alteromonas confluentis</name>
    <dbReference type="NCBI Taxonomy" id="1656094"/>
    <lineage>
        <taxon>Bacteria</taxon>
        <taxon>Pseudomonadati</taxon>
        <taxon>Pseudomonadota</taxon>
        <taxon>Gammaproteobacteria</taxon>
        <taxon>Alteromonadales</taxon>
        <taxon>Alteromonadaceae</taxon>
        <taxon>Alteromonas/Salinimonas group</taxon>
        <taxon>Alteromonas</taxon>
    </lineage>
</organism>
<dbReference type="Pfam" id="PF13458">
    <property type="entry name" value="Peripla_BP_6"/>
    <property type="match status" value="1"/>
</dbReference>
<dbReference type="InterPro" id="IPR028081">
    <property type="entry name" value="Leu-bd"/>
</dbReference>
<keyword evidence="2" id="KW-0732">Signal</keyword>
<proteinExistence type="inferred from homology"/>
<dbReference type="SUPFAM" id="SSF53822">
    <property type="entry name" value="Periplasmic binding protein-like I"/>
    <property type="match status" value="1"/>
</dbReference>
<dbReference type="Proteomes" id="UP000175691">
    <property type="component" value="Unassembled WGS sequence"/>
</dbReference>
<dbReference type="InterPro" id="IPR028082">
    <property type="entry name" value="Peripla_BP_I"/>
</dbReference>
<comment type="caution">
    <text evidence="4">The sequence shown here is derived from an EMBL/GenBank/DDBJ whole genome shotgun (WGS) entry which is preliminary data.</text>
</comment>
<evidence type="ECO:0000313" key="4">
    <source>
        <dbReference type="EMBL" id="OFC69291.1"/>
    </source>
</evidence>
<name>A0A1E7Z784_9ALTE</name>
<evidence type="ECO:0000313" key="5">
    <source>
        <dbReference type="Proteomes" id="UP000175691"/>
    </source>
</evidence>
<accession>A0A1E7Z784</accession>
<protein>
    <submittedName>
        <fullName evidence="4">ABC transporter substrate-binding protein</fullName>
    </submittedName>
</protein>
<dbReference type="EMBL" id="MDHN01000041">
    <property type="protein sequence ID" value="OFC69291.1"/>
    <property type="molecule type" value="Genomic_DNA"/>
</dbReference>
<dbReference type="InterPro" id="IPR051010">
    <property type="entry name" value="BCAA_transport"/>
</dbReference>
<dbReference type="PANTHER" id="PTHR30483:SF6">
    <property type="entry name" value="PERIPLASMIC BINDING PROTEIN OF ABC TRANSPORTER FOR NATURAL AMINO ACIDS"/>
    <property type="match status" value="1"/>
</dbReference>
<sequence>MLIATLTVYSTVAFATNENAANETTDKLTLALDADLSAVAVEGGFAIREGMEIAIDEINQQGGVLGKQLELVLRDHRGNPARGVRNIENLADHKQLLAVFGGVHTPVALAELEKIHQHNLLFMIPWAAGTTIVDNNFTPNNVFRVSIRDQEAGQVLIRHASERNIKRVALVLERTGWGRSNQSSLTKAAGEYGLNIVNTQWINWRQDNFDTEVQSIIESGAEAIILVANAPESAVVAKTLIAKQAVNLPVIAHWGLAGGDFVALTGLENLSQLDISVIQTFSFLQQKNTKATYLFNEYQRRNGETTESAVPAVVGVAHSYDLVHLLAKATEQAGTADPDKIRHALENLPPLEGAVKRYAPAFSPSFHDALLAEDYFMTTFNENGHLVPLSAQP</sequence>
<feature type="domain" description="Leucine-binding protein" evidence="3">
    <location>
        <begin position="35"/>
        <end position="365"/>
    </location>
</feature>
<dbReference type="STRING" id="1656094.BFC18_21270"/>
<evidence type="ECO:0000256" key="1">
    <source>
        <dbReference type="ARBA" id="ARBA00010062"/>
    </source>
</evidence>
<comment type="similarity">
    <text evidence="1">Belongs to the leucine-binding protein family.</text>
</comment>